<evidence type="ECO:0000256" key="1">
    <source>
        <dbReference type="ARBA" id="ARBA00022448"/>
    </source>
</evidence>
<dbReference type="FunFam" id="3.40.50.300:FF:000134">
    <property type="entry name" value="Iron-enterobactin ABC transporter ATP-binding protein"/>
    <property type="match status" value="1"/>
</dbReference>
<evidence type="ECO:0000256" key="4">
    <source>
        <dbReference type="ARBA" id="ARBA00022967"/>
    </source>
</evidence>
<feature type="domain" description="ABC transporter" evidence="5">
    <location>
        <begin position="4"/>
        <end position="239"/>
    </location>
</feature>
<dbReference type="CDD" id="cd03214">
    <property type="entry name" value="ABC_Iron-Siderophores_B12_Hemin"/>
    <property type="match status" value="1"/>
</dbReference>
<dbReference type="InterPro" id="IPR027417">
    <property type="entry name" value="P-loop_NTPase"/>
</dbReference>
<accession>A0A1H1FZZ7</accession>
<dbReference type="PROSITE" id="PS50893">
    <property type="entry name" value="ABC_TRANSPORTER_2"/>
    <property type="match status" value="1"/>
</dbReference>
<name>A0A1H1FZZ7_9ACTN</name>
<sequence>MRPVTVRNLSVTREGRPVLSEVGLDIPAGGWLAIVGPNGAGKSTLLKVMAGVLRGEGEVRVGDTPLARMRPRERARLVAYAPQTPSLPPDMTVFGYALLGRTPYIPYLGRESRRDREVTAGVLERLDLAGLAARRLGELSGGERQRVVLARALVQQAPVLLLDEPTTALDLGHQQQVLELVDRLRRADGLTVVTTLHDLGLAAQYAESVMLLSRGRVAASGEPASVLTEELIAAHFGAVVTVGAGPDGRPRVHLLREDARVGRPR</sequence>
<evidence type="ECO:0000256" key="2">
    <source>
        <dbReference type="ARBA" id="ARBA00022741"/>
    </source>
</evidence>
<keyword evidence="7" id="KW-1185">Reference proteome</keyword>
<reference evidence="6 7" key="1">
    <citation type="submission" date="2016-10" db="EMBL/GenBank/DDBJ databases">
        <authorList>
            <person name="de Groot N.N."/>
        </authorList>
    </citation>
    <scope>NUCLEOTIDE SEQUENCE [LARGE SCALE GENOMIC DNA]</scope>
    <source>
        <strain evidence="6 7">DSM 43794</strain>
    </source>
</reference>
<dbReference type="SUPFAM" id="SSF52540">
    <property type="entry name" value="P-loop containing nucleoside triphosphate hydrolases"/>
    <property type="match status" value="1"/>
</dbReference>
<dbReference type="InterPro" id="IPR003593">
    <property type="entry name" value="AAA+_ATPase"/>
</dbReference>
<dbReference type="PANTHER" id="PTHR42794:SF1">
    <property type="entry name" value="HEMIN IMPORT ATP-BINDING PROTEIN HMUV"/>
    <property type="match status" value="1"/>
</dbReference>
<dbReference type="AlphaFoldDB" id="A0A1H1FZZ7"/>
<dbReference type="PANTHER" id="PTHR42794">
    <property type="entry name" value="HEMIN IMPORT ATP-BINDING PROTEIN HMUV"/>
    <property type="match status" value="1"/>
</dbReference>
<gene>
    <name evidence="6" type="ORF">SAMN04489764_3285</name>
</gene>
<dbReference type="RefSeq" id="WP_093259809.1">
    <property type="nucleotide sequence ID" value="NZ_FNKK01000002.1"/>
</dbReference>
<dbReference type="SMART" id="SM00382">
    <property type="entry name" value="AAA"/>
    <property type="match status" value="1"/>
</dbReference>
<dbReference type="Proteomes" id="UP000217103">
    <property type="component" value="Unassembled WGS sequence"/>
</dbReference>
<proteinExistence type="predicted"/>
<dbReference type="Gene3D" id="3.40.50.300">
    <property type="entry name" value="P-loop containing nucleotide triphosphate hydrolases"/>
    <property type="match status" value="1"/>
</dbReference>
<dbReference type="InterPro" id="IPR017871">
    <property type="entry name" value="ABC_transporter-like_CS"/>
</dbReference>
<dbReference type="STRING" id="35622.SAMN04489764_3285"/>
<protein>
    <submittedName>
        <fullName evidence="6">Iron complex transport system ATP-binding protein</fullName>
    </submittedName>
</protein>
<dbReference type="InterPro" id="IPR003439">
    <property type="entry name" value="ABC_transporter-like_ATP-bd"/>
</dbReference>
<keyword evidence="1" id="KW-0813">Transport</keyword>
<evidence type="ECO:0000313" key="6">
    <source>
        <dbReference type="EMBL" id="SDR06500.1"/>
    </source>
</evidence>
<dbReference type="PROSITE" id="PS00211">
    <property type="entry name" value="ABC_TRANSPORTER_1"/>
    <property type="match status" value="1"/>
</dbReference>
<keyword evidence="3 6" id="KW-0067">ATP-binding</keyword>
<dbReference type="GO" id="GO:0005524">
    <property type="term" value="F:ATP binding"/>
    <property type="evidence" value="ECO:0007669"/>
    <property type="project" value="UniProtKB-KW"/>
</dbReference>
<dbReference type="Pfam" id="PF00005">
    <property type="entry name" value="ABC_tran"/>
    <property type="match status" value="1"/>
</dbReference>
<organism evidence="6 7">
    <name type="scientific">Thermostaphylospora chromogena</name>
    <dbReference type="NCBI Taxonomy" id="35622"/>
    <lineage>
        <taxon>Bacteria</taxon>
        <taxon>Bacillati</taxon>
        <taxon>Actinomycetota</taxon>
        <taxon>Actinomycetes</taxon>
        <taxon>Streptosporangiales</taxon>
        <taxon>Thermomonosporaceae</taxon>
        <taxon>Thermostaphylospora</taxon>
    </lineage>
</organism>
<evidence type="ECO:0000256" key="3">
    <source>
        <dbReference type="ARBA" id="ARBA00022840"/>
    </source>
</evidence>
<evidence type="ECO:0000313" key="7">
    <source>
        <dbReference type="Proteomes" id="UP000217103"/>
    </source>
</evidence>
<dbReference type="GO" id="GO:0016887">
    <property type="term" value="F:ATP hydrolysis activity"/>
    <property type="evidence" value="ECO:0007669"/>
    <property type="project" value="InterPro"/>
</dbReference>
<dbReference type="EMBL" id="FNKK01000002">
    <property type="protein sequence ID" value="SDR06500.1"/>
    <property type="molecule type" value="Genomic_DNA"/>
</dbReference>
<keyword evidence="2" id="KW-0547">Nucleotide-binding</keyword>
<evidence type="ECO:0000259" key="5">
    <source>
        <dbReference type="PROSITE" id="PS50893"/>
    </source>
</evidence>
<dbReference type="OrthoDB" id="9806149at2"/>
<keyword evidence="4" id="KW-1278">Translocase</keyword>